<dbReference type="InterPro" id="IPR050789">
    <property type="entry name" value="Diverse_Enzym_Activities"/>
</dbReference>
<dbReference type="Gene3D" id="3.40.710.10">
    <property type="entry name" value="DD-peptidase/beta-lactamase superfamily"/>
    <property type="match status" value="1"/>
</dbReference>
<organism evidence="3 4">
    <name type="scientific">Aquirufa avitistagni</name>
    <dbReference type="NCBI Taxonomy" id="3104728"/>
    <lineage>
        <taxon>Bacteria</taxon>
        <taxon>Pseudomonadati</taxon>
        <taxon>Bacteroidota</taxon>
        <taxon>Cytophagia</taxon>
        <taxon>Cytophagales</taxon>
        <taxon>Flectobacillaceae</taxon>
        <taxon>Aquirufa</taxon>
    </lineage>
</organism>
<dbReference type="Pfam" id="PF00144">
    <property type="entry name" value="Beta-lactamase"/>
    <property type="match status" value="1"/>
</dbReference>
<evidence type="ECO:0000313" key="3">
    <source>
        <dbReference type="EMBL" id="MFD3394375.1"/>
    </source>
</evidence>
<feature type="signal peptide" evidence="1">
    <location>
        <begin position="1"/>
        <end position="16"/>
    </location>
</feature>
<evidence type="ECO:0000313" key="4">
    <source>
        <dbReference type="Proteomes" id="UP001598138"/>
    </source>
</evidence>
<evidence type="ECO:0000256" key="1">
    <source>
        <dbReference type="SAM" id="SignalP"/>
    </source>
</evidence>
<accession>A0ABW6DHH6</accession>
<dbReference type="EMBL" id="JBBKXZ010000002">
    <property type="protein sequence ID" value="MFD3394375.1"/>
    <property type="molecule type" value="Genomic_DNA"/>
</dbReference>
<dbReference type="Proteomes" id="UP001598138">
    <property type="component" value="Unassembled WGS sequence"/>
</dbReference>
<proteinExistence type="predicted"/>
<feature type="chain" id="PRO_5045930393" evidence="1">
    <location>
        <begin position="17"/>
        <end position="418"/>
    </location>
</feature>
<dbReference type="GO" id="GO:0016787">
    <property type="term" value="F:hydrolase activity"/>
    <property type="evidence" value="ECO:0007669"/>
    <property type="project" value="UniProtKB-KW"/>
</dbReference>
<dbReference type="RefSeq" id="WP_377983257.1">
    <property type="nucleotide sequence ID" value="NZ_JBBKXZ010000002.1"/>
</dbReference>
<dbReference type="InterPro" id="IPR012338">
    <property type="entry name" value="Beta-lactam/transpept-like"/>
</dbReference>
<dbReference type="InterPro" id="IPR001466">
    <property type="entry name" value="Beta-lactam-related"/>
</dbReference>
<name>A0ABW6DHH6_9BACT</name>
<reference evidence="3 4" key="1">
    <citation type="submission" date="2024-03" db="EMBL/GenBank/DDBJ databases">
        <title>Aquirufa genome sequencing.</title>
        <authorList>
            <person name="Pitt A."/>
            <person name="Hahn M.W."/>
        </authorList>
    </citation>
    <scope>NUCLEOTIDE SEQUENCE [LARGE SCALE GENOMIC DNA]</scope>
    <source>
        <strain evidence="3 4">OSTEICH-129V</strain>
    </source>
</reference>
<dbReference type="PANTHER" id="PTHR43283">
    <property type="entry name" value="BETA-LACTAMASE-RELATED"/>
    <property type="match status" value="1"/>
</dbReference>
<gene>
    <name evidence="3" type="ORF">U0R10_07070</name>
</gene>
<evidence type="ECO:0000259" key="2">
    <source>
        <dbReference type="Pfam" id="PF00144"/>
    </source>
</evidence>
<protein>
    <submittedName>
        <fullName evidence="3">Serine hydrolase domain-containing protein</fullName>
        <ecNumber evidence="3">3.1.1.103</ecNumber>
    </submittedName>
</protein>
<keyword evidence="4" id="KW-1185">Reference proteome</keyword>
<comment type="caution">
    <text evidence="3">The sequence shown here is derived from an EMBL/GenBank/DDBJ whole genome shotgun (WGS) entry which is preliminary data.</text>
</comment>
<dbReference type="SUPFAM" id="SSF56601">
    <property type="entry name" value="beta-lactamase/transpeptidase-like"/>
    <property type="match status" value="1"/>
</dbReference>
<keyword evidence="1" id="KW-0732">Signal</keyword>
<dbReference type="EC" id="3.1.1.103" evidence="3"/>
<keyword evidence="3" id="KW-0378">Hydrolase</keyword>
<feature type="domain" description="Beta-lactamase-related" evidence="2">
    <location>
        <begin position="38"/>
        <end position="399"/>
    </location>
</feature>
<sequence length="418" mass="46649">MRILLFFLLSIASASAQILSPIQKSHPQMDDKRLALIDSTMNEYVAKGWLAGAGTLIVKDNAVVYYKGHGYSDLANKKPMPADAIYRIMSQTKAITSFGIMQLFEQGLLRLDQPVADFIPEYENQTVLKDFNPADSSYTTEPAKRKITIRDLLTHRSGIDYAAIGSDKMKAIYAKAGIPSGLGNFNSQLLDKMKALGRLPLVHQPGEKFTYGLNTDLLGCLIEVISGKTLEVYFNTQIFEPLGMKDTYFTVPLEKAARMPKVYTEDANKQIIPWAPTFRNLDPNYPLFPKEYFSGGAGLSSTAFDYAIFLQMLLNGGVYNGKQLLGRRTVEVMLSPQYDITNTEKDLFSLGFSLTSKKSSYLGMRSEGSFSWGGYYGTTYWADPKEKLIVLIMTQHSPNSHGDLSQKIENIIYGSLKK</sequence>
<dbReference type="PANTHER" id="PTHR43283:SF3">
    <property type="entry name" value="BETA-LACTAMASE FAMILY PROTEIN (AFU_ORTHOLOGUE AFUA_5G07500)"/>
    <property type="match status" value="1"/>
</dbReference>